<evidence type="ECO:0000256" key="11">
    <source>
        <dbReference type="ARBA" id="ARBA00049007"/>
    </source>
</evidence>
<feature type="domain" description="Aminotransferase class V" evidence="14">
    <location>
        <begin position="6"/>
        <end position="348"/>
    </location>
</feature>
<dbReference type="Gene3D" id="3.90.1150.10">
    <property type="entry name" value="Aspartate Aminotransferase, domain 1"/>
    <property type="match status" value="1"/>
</dbReference>
<dbReference type="GO" id="GO:0005737">
    <property type="term" value="C:cytoplasm"/>
    <property type="evidence" value="ECO:0007669"/>
    <property type="project" value="UniProtKB-SubCell"/>
</dbReference>
<comment type="subcellular location">
    <subcellularLocation>
        <location evidence="12">Cytoplasm</location>
    </subcellularLocation>
</comment>
<comment type="caution">
    <text evidence="12">Lacks conserved residue(s) required for the propagation of feature annotation.</text>
</comment>
<feature type="binding site" evidence="12">
    <location>
        <position position="42"/>
    </location>
    <ligand>
        <name>L-glutamate</name>
        <dbReference type="ChEBI" id="CHEBI:29985"/>
    </ligand>
</feature>
<feature type="binding site" evidence="12">
    <location>
        <position position="152"/>
    </location>
    <ligand>
        <name>pyridoxal 5'-phosphate</name>
        <dbReference type="ChEBI" id="CHEBI:597326"/>
    </ligand>
</feature>
<dbReference type="SUPFAM" id="SSF53383">
    <property type="entry name" value="PLP-dependent transferases"/>
    <property type="match status" value="1"/>
</dbReference>
<evidence type="ECO:0000256" key="4">
    <source>
        <dbReference type="ARBA" id="ARBA00022576"/>
    </source>
</evidence>
<keyword evidence="6 12" id="KW-0808">Transferase</keyword>
<dbReference type="PROSITE" id="PS00595">
    <property type="entry name" value="AA_TRANSFER_CLASS_5"/>
    <property type="match status" value="1"/>
</dbReference>
<dbReference type="FunFam" id="3.90.1150.10:FF:000006">
    <property type="entry name" value="Phosphoserine aminotransferase"/>
    <property type="match status" value="1"/>
</dbReference>
<feature type="binding site" evidence="12">
    <location>
        <position position="102"/>
    </location>
    <ligand>
        <name>pyridoxal 5'-phosphate</name>
        <dbReference type="ChEBI" id="CHEBI:597326"/>
    </ligand>
</feature>
<keyword evidence="9 12" id="KW-0718">Serine biosynthesis</keyword>
<comment type="cofactor">
    <cofactor evidence="12">
        <name>pyridoxal 5'-phosphate</name>
        <dbReference type="ChEBI" id="CHEBI:597326"/>
    </cofactor>
    <text evidence="12">Binds 1 pyridoxal phosphate per subunit.</text>
</comment>
<dbReference type="PANTHER" id="PTHR43247:SF1">
    <property type="entry name" value="PHOSPHOSERINE AMINOTRANSFERASE"/>
    <property type="match status" value="1"/>
</dbReference>
<evidence type="ECO:0000256" key="1">
    <source>
        <dbReference type="ARBA" id="ARBA00004915"/>
    </source>
</evidence>
<dbReference type="GO" id="GO:0008615">
    <property type="term" value="P:pyridoxine biosynthetic process"/>
    <property type="evidence" value="ECO:0007669"/>
    <property type="project" value="UniProtKB-UniRule"/>
</dbReference>
<keyword evidence="7 12" id="KW-0663">Pyridoxal phosphate</keyword>
<evidence type="ECO:0000313" key="16">
    <source>
        <dbReference type="Proteomes" id="UP000324209"/>
    </source>
</evidence>
<keyword evidence="8 12" id="KW-0664">Pyridoxine biosynthesis</keyword>
<dbReference type="RefSeq" id="WP_149485443.1">
    <property type="nucleotide sequence ID" value="NZ_CP036150.1"/>
</dbReference>
<proteinExistence type="inferred from homology"/>
<comment type="catalytic activity">
    <reaction evidence="10 12">
        <text>4-(phosphooxy)-L-threonine + 2-oxoglutarate = (R)-3-hydroxy-2-oxo-4-phosphooxybutanoate + L-glutamate</text>
        <dbReference type="Rhea" id="RHEA:16573"/>
        <dbReference type="ChEBI" id="CHEBI:16810"/>
        <dbReference type="ChEBI" id="CHEBI:29985"/>
        <dbReference type="ChEBI" id="CHEBI:58452"/>
        <dbReference type="ChEBI" id="CHEBI:58538"/>
        <dbReference type="EC" id="2.6.1.52"/>
    </reaction>
</comment>
<feature type="binding site" evidence="12">
    <location>
        <position position="172"/>
    </location>
    <ligand>
        <name>pyridoxal 5'-phosphate</name>
        <dbReference type="ChEBI" id="CHEBI:597326"/>
    </ligand>
</feature>
<evidence type="ECO:0000256" key="12">
    <source>
        <dbReference type="HAMAP-Rule" id="MF_00160"/>
    </source>
</evidence>
<gene>
    <name evidence="12 15" type="primary">serC</name>
    <name evidence="15" type="ORF">EXM22_04920</name>
</gene>
<dbReference type="InterPro" id="IPR022278">
    <property type="entry name" value="Pser_aminoTfrase"/>
</dbReference>
<sequence>MSHAKNFYAGPSVLPVSVLEEIQKDMVDYKGSGLSLIETSHRSAEYGQVHKNAMNLVREIFGVPDNFKILFIGGGATLQFSMIPLNFLSGGKTCDFTLTGTWSKKAYADAKKVGNVNVVYDGKDNSYTRLPDPSTLKASPGSSYFHITSNETIGGIQWKDWPDTGDVPIICDMSSDIMSRPIPFEKFGMIYAGAQKNLGPSGFAVVIIRDDMLEKCNPNMTAFLDYKVHAEKESLYNTPPVFSIYAMSLVLEKVKAEGGLKEVEKRNKEKSKLIYDVMDKSNGFYKSPVDVSVRSDMNVVFTMANEELEKEFVAQAKAKQMVGLKGHVSVGGCRASIYNSLPLSDVVALVEFMQEFQKAKS</sequence>
<accession>A0A5C1QMH7</accession>
<comment type="function">
    <text evidence="12">Catalyzes the reversible conversion of 3-phosphohydroxypyruvate to phosphoserine and of 3-hydroxy-2-oxo-4-phosphonooxybutanoate to phosphohydroxythreonine.</text>
</comment>
<protein>
    <recommendedName>
        <fullName evidence="12">Phosphoserine aminotransferase</fullName>
        <ecNumber evidence="12">2.6.1.52</ecNumber>
    </recommendedName>
    <alternativeName>
        <fullName evidence="12">Phosphohydroxythreonine aminotransferase</fullName>
        <shortName evidence="12">PSAT</shortName>
    </alternativeName>
</protein>
<dbReference type="Pfam" id="PF00266">
    <property type="entry name" value="Aminotran_5"/>
    <property type="match status" value="1"/>
</dbReference>
<dbReference type="UniPathway" id="UPA00244">
    <property type="reaction ID" value="UER00311"/>
</dbReference>
<evidence type="ECO:0000256" key="8">
    <source>
        <dbReference type="ARBA" id="ARBA00023096"/>
    </source>
</evidence>
<dbReference type="HAMAP" id="MF_00160">
    <property type="entry name" value="SerC_aminotrans_5"/>
    <property type="match status" value="1"/>
</dbReference>
<dbReference type="NCBIfam" id="NF003764">
    <property type="entry name" value="PRK05355.1"/>
    <property type="match status" value="1"/>
</dbReference>
<dbReference type="AlphaFoldDB" id="A0A5C1QMH7"/>
<feature type="binding site" evidence="12">
    <location>
        <begin position="237"/>
        <end position="238"/>
    </location>
    <ligand>
        <name>pyridoxal 5'-phosphate</name>
        <dbReference type="ChEBI" id="CHEBI:597326"/>
    </ligand>
</feature>
<evidence type="ECO:0000313" key="15">
    <source>
        <dbReference type="EMBL" id="QEN07362.1"/>
    </source>
</evidence>
<dbReference type="InterPro" id="IPR015422">
    <property type="entry name" value="PyrdxlP-dep_Trfase_small"/>
</dbReference>
<dbReference type="InterPro" id="IPR020578">
    <property type="entry name" value="Aminotrans_V_PyrdxlP_BS"/>
</dbReference>
<evidence type="ECO:0000256" key="13">
    <source>
        <dbReference type="RuleBase" id="RU004505"/>
    </source>
</evidence>
<evidence type="ECO:0000256" key="3">
    <source>
        <dbReference type="ARBA" id="ARBA00006904"/>
    </source>
</evidence>
<dbReference type="NCBIfam" id="TIGR01364">
    <property type="entry name" value="serC_1"/>
    <property type="match status" value="1"/>
</dbReference>
<dbReference type="GO" id="GO:0004648">
    <property type="term" value="F:O-phospho-L-serine:2-oxoglutarate aminotransferase activity"/>
    <property type="evidence" value="ECO:0007669"/>
    <property type="project" value="UniProtKB-UniRule"/>
</dbReference>
<evidence type="ECO:0000259" key="14">
    <source>
        <dbReference type="Pfam" id="PF00266"/>
    </source>
</evidence>
<evidence type="ECO:0000256" key="10">
    <source>
        <dbReference type="ARBA" id="ARBA00047630"/>
    </source>
</evidence>
<keyword evidence="16" id="KW-1185">Reference proteome</keyword>
<evidence type="ECO:0000256" key="5">
    <source>
        <dbReference type="ARBA" id="ARBA00022605"/>
    </source>
</evidence>
<dbReference type="OrthoDB" id="9809412at2"/>
<dbReference type="InterPro" id="IPR015424">
    <property type="entry name" value="PyrdxlP-dep_Trfase"/>
</dbReference>
<dbReference type="UniPathway" id="UPA00135">
    <property type="reaction ID" value="UER00197"/>
</dbReference>
<keyword evidence="4 12" id="KW-0032">Aminotransferase</keyword>
<comment type="similarity">
    <text evidence="3 12">Belongs to the class-V pyridoxal-phosphate-dependent aminotransferase family. SerC subfamily.</text>
</comment>
<dbReference type="InterPro" id="IPR000192">
    <property type="entry name" value="Aminotrans_V_dom"/>
</dbReference>
<comment type="catalytic activity">
    <reaction evidence="11 12 13">
        <text>O-phospho-L-serine + 2-oxoglutarate = 3-phosphooxypyruvate + L-glutamate</text>
        <dbReference type="Rhea" id="RHEA:14329"/>
        <dbReference type="ChEBI" id="CHEBI:16810"/>
        <dbReference type="ChEBI" id="CHEBI:18110"/>
        <dbReference type="ChEBI" id="CHEBI:29985"/>
        <dbReference type="ChEBI" id="CHEBI:57524"/>
        <dbReference type="EC" id="2.6.1.52"/>
    </reaction>
</comment>
<evidence type="ECO:0000256" key="7">
    <source>
        <dbReference type="ARBA" id="ARBA00022898"/>
    </source>
</evidence>
<organism evidence="15 16">
    <name type="scientific">Oceanispirochaeta crateris</name>
    <dbReference type="NCBI Taxonomy" id="2518645"/>
    <lineage>
        <taxon>Bacteria</taxon>
        <taxon>Pseudomonadati</taxon>
        <taxon>Spirochaetota</taxon>
        <taxon>Spirochaetia</taxon>
        <taxon>Spirochaetales</taxon>
        <taxon>Spirochaetaceae</taxon>
        <taxon>Oceanispirochaeta</taxon>
    </lineage>
</organism>
<comment type="pathway">
    <text evidence="2 12 13">Amino-acid biosynthesis; L-serine biosynthesis; L-serine from 3-phospho-D-glycerate: step 2/3.</text>
</comment>
<dbReference type="FunFam" id="3.40.640.10:FF:000010">
    <property type="entry name" value="Phosphoserine aminotransferase"/>
    <property type="match status" value="1"/>
</dbReference>
<evidence type="ECO:0000256" key="9">
    <source>
        <dbReference type="ARBA" id="ARBA00023299"/>
    </source>
</evidence>
<dbReference type="Gene3D" id="3.40.640.10">
    <property type="entry name" value="Type I PLP-dependent aspartate aminotransferase-like (Major domain)"/>
    <property type="match status" value="1"/>
</dbReference>
<dbReference type="GO" id="GO:0006564">
    <property type="term" value="P:L-serine biosynthetic process"/>
    <property type="evidence" value="ECO:0007669"/>
    <property type="project" value="UniProtKB-UniRule"/>
</dbReference>
<evidence type="ECO:0000256" key="6">
    <source>
        <dbReference type="ARBA" id="ARBA00022679"/>
    </source>
</evidence>
<comment type="subunit">
    <text evidence="12">Homodimer.</text>
</comment>
<dbReference type="EMBL" id="CP036150">
    <property type="protein sequence ID" value="QEN07362.1"/>
    <property type="molecule type" value="Genomic_DNA"/>
</dbReference>
<comment type="pathway">
    <text evidence="1 12">Cofactor biosynthesis; pyridoxine 5'-phosphate biosynthesis; pyridoxine 5'-phosphate from D-erythrose 4-phosphate: step 3/5.</text>
</comment>
<keyword evidence="12" id="KW-0963">Cytoplasm</keyword>
<dbReference type="KEGG" id="ock:EXM22_04920"/>
<feature type="binding site" evidence="12">
    <location>
        <begin position="76"/>
        <end position="77"/>
    </location>
    <ligand>
        <name>pyridoxal 5'-phosphate</name>
        <dbReference type="ChEBI" id="CHEBI:597326"/>
    </ligand>
</feature>
<dbReference type="Proteomes" id="UP000324209">
    <property type="component" value="Chromosome"/>
</dbReference>
<name>A0A5C1QMH7_9SPIO</name>
<evidence type="ECO:0000256" key="2">
    <source>
        <dbReference type="ARBA" id="ARBA00005099"/>
    </source>
</evidence>
<keyword evidence="5 12" id="KW-0028">Amino-acid biosynthesis</keyword>
<feature type="binding site" evidence="12">
    <location>
        <position position="195"/>
    </location>
    <ligand>
        <name>pyridoxal 5'-phosphate</name>
        <dbReference type="ChEBI" id="CHEBI:597326"/>
    </ligand>
</feature>
<dbReference type="InterPro" id="IPR015421">
    <property type="entry name" value="PyrdxlP-dep_Trfase_major"/>
</dbReference>
<feature type="modified residue" description="N6-(pyridoxal phosphate)lysine" evidence="12">
    <location>
        <position position="196"/>
    </location>
</feature>
<dbReference type="PIRSF" id="PIRSF000525">
    <property type="entry name" value="SerC"/>
    <property type="match status" value="1"/>
</dbReference>
<dbReference type="GO" id="GO:0030170">
    <property type="term" value="F:pyridoxal phosphate binding"/>
    <property type="evidence" value="ECO:0007669"/>
    <property type="project" value="UniProtKB-UniRule"/>
</dbReference>
<reference evidence="15 16" key="1">
    <citation type="submission" date="2019-02" db="EMBL/GenBank/DDBJ databases">
        <title>Complete Genome Sequence and Methylome Analysis of free living Spirochaetas.</title>
        <authorList>
            <person name="Fomenkov A."/>
            <person name="Dubinina G."/>
            <person name="Leshcheva N."/>
            <person name="Mikheeva N."/>
            <person name="Grabovich M."/>
            <person name="Vincze T."/>
            <person name="Roberts R.J."/>
        </authorList>
    </citation>
    <scope>NUCLEOTIDE SEQUENCE [LARGE SCALE GENOMIC DNA]</scope>
    <source>
        <strain evidence="15 16">K2</strain>
    </source>
</reference>
<dbReference type="PANTHER" id="PTHR43247">
    <property type="entry name" value="PHOSPHOSERINE AMINOTRANSFERASE"/>
    <property type="match status" value="1"/>
</dbReference>
<dbReference type="EC" id="2.6.1.52" evidence="12"/>